<dbReference type="EMBL" id="UINC01012182">
    <property type="protein sequence ID" value="SVA53340.1"/>
    <property type="molecule type" value="Genomic_DNA"/>
</dbReference>
<name>A0A381WLG7_9ZZZZ</name>
<feature type="region of interest" description="Disordered" evidence="1">
    <location>
        <begin position="1"/>
        <end position="58"/>
    </location>
</feature>
<reference evidence="2" key="1">
    <citation type="submission" date="2018-05" db="EMBL/GenBank/DDBJ databases">
        <authorList>
            <person name="Lanie J.A."/>
            <person name="Ng W.-L."/>
            <person name="Kazmierczak K.M."/>
            <person name="Andrzejewski T.M."/>
            <person name="Davidsen T.M."/>
            <person name="Wayne K.J."/>
            <person name="Tettelin H."/>
            <person name="Glass J.I."/>
            <person name="Rusch D."/>
            <person name="Podicherti R."/>
            <person name="Tsui H.-C.T."/>
            <person name="Winkler M.E."/>
        </authorList>
    </citation>
    <scope>NUCLEOTIDE SEQUENCE</scope>
</reference>
<evidence type="ECO:0000313" key="2">
    <source>
        <dbReference type="EMBL" id="SVA53340.1"/>
    </source>
</evidence>
<evidence type="ECO:0000256" key="1">
    <source>
        <dbReference type="SAM" id="MobiDB-lite"/>
    </source>
</evidence>
<feature type="compositionally biased region" description="Basic and acidic residues" evidence="1">
    <location>
        <begin position="18"/>
        <end position="34"/>
    </location>
</feature>
<organism evidence="2">
    <name type="scientific">marine metagenome</name>
    <dbReference type="NCBI Taxonomy" id="408172"/>
    <lineage>
        <taxon>unclassified sequences</taxon>
        <taxon>metagenomes</taxon>
        <taxon>ecological metagenomes</taxon>
    </lineage>
</organism>
<accession>A0A381WLG7</accession>
<sequence>MTTILTGGTVEPVVEDASNDKSDDGEGLDKVDKKAAKKKFKDRKDKDIDNDGDTDDSDEYLHKRRKAISKNIKQDESVKEEVCDVCGKEPCECEDSDDIEEGQFWGQKGMAKADAAKLKKAGAVRLQKKEKGGVARVTLPKGHKDIKKYMKQGYKQIEIESVEEAKGGKYLKYSNLLLKKQRMSDTADKTAINQEIKKERQKLGISEENLEDILIHFLPEQEK</sequence>
<protein>
    <submittedName>
        <fullName evidence="2">Uncharacterized protein</fullName>
    </submittedName>
</protein>
<gene>
    <name evidence="2" type="ORF">METZ01_LOCUS106194</name>
</gene>
<dbReference type="AlphaFoldDB" id="A0A381WLG7"/>
<proteinExistence type="predicted"/>